<feature type="binding site" evidence="10">
    <location>
        <position position="139"/>
    </location>
    <ligand>
        <name>L-glutamate</name>
        <dbReference type="ChEBI" id="CHEBI:29985"/>
    </ligand>
</feature>
<dbReference type="PANTHER" id="PTHR43199:SF1">
    <property type="entry name" value="GLUTATHIONE HYDROLASE PROENZYME"/>
    <property type="match status" value="1"/>
</dbReference>
<dbReference type="InterPro" id="IPR043138">
    <property type="entry name" value="GGT_lsub"/>
</dbReference>
<feature type="chain" id="PRO_5002769079" description="Glutathione hydrolase proenzyme" evidence="12">
    <location>
        <begin position="27"/>
        <end position="626"/>
    </location>
</feature>
<evidence type="ECO:0000256" key="1">
    <source>
        <dbReference type="ARBA" id="ARBA00001049"/>
    </source>
</evidence>
<name>B1T9M8_9BURK</name>
<dbReference type="AlphaFoldDB" id="B1T9M8"/>
<keyword evidence="12" id="KW-0732">Signal</keyword>
<evidence type="ECO:0000256" key="12">
    <source>
        <dbReference type="SAM" id="SignalP"/>
    </source>
</evidence>
<proteinExistence type="inferred from homology"/>
<dbReference type="SUPFAM" id="SSF56235">
    <property type="entry name" value="N-terminal nucleophile aminohydrolases (Ntn hydrolases)"/>
    <property type="match status" value="1"/>
</dbReference>
<feature type="signal peptide" evidence="12">
    <location>
        <begin position="1"/>
        <end position="26"/>
    </location>
</feature>
<dbReference type="InterPro" id="IPR000101">
    <property type="entry name" value="GGT_peptidase"/>
</dbReference>
<accession>B1T9M8</accession>
<feature type="active site" description="Nucleophile" evidence="9">
    <location>
        <position position="441"/>
    </location>
</feature>
<organism evidence="13 14">
    <name type="scientific">Burkholderia ambifaria MEX-5</name>
    <dbReference type="NCBI Taxonomy" id="396597"/>
    <lineage>
        <taxon>Bacteria</taxon>
        <taxon>Pseudomonadati</taxon>
        <taxon>Pseudomonadota</taxon>
        <taxon>Betaproteobacteria</taxon>
        <taxon>Burkholderiales</taxon>
        <taxon>Burkholderiaceae</taxon>
        <taxon>Burkholderia</taxon>
        <taxon>Burkholderia cepacia complex</taxon>
    </lineage>
</organism>
<evidence type="ECO:0000256" key="2">
    <source>
        <dbReference type="ARBA" id="ARBA00001089"/>
    </source>
</evidence>
<dbReference type="PROSITE" id="PS51257">
    <property type="entry name" value="PROKAR_LIPOPROTEIN"/>
    <property type="match status" value="1"/>
</dbReference>
<comment type="catalytic activity">
    <reaction evidence="2 11">
        <text>glutathione + H2O = L-cysteinylglycine + L-glutamate</text>
        <dbReference type="Rhea" id="RHEA:28807"/>
        <dbReference type="ChEBI" id="CHEBI:15377"/>
        <dbReference type="ChEBI" id="CHEBI:29985"/>
        <dbReference type="ChEBI" id="CHEBI:57925"/>
        <dbReference type="ChEBI" id="CHEBI:61694"/>
        <dbReference type="EC" id="3.4.19.13"/>
    </reaction>
</comment>
<comment type="pathway">
    <text evidence="11">Sulfur metabolism; glutathione metabolism.</text>
</comment>
<evidence type="ECO:0000256" key="9">
    <source>
        <dbReference type="PIRSR" id="PIRSR600101-1"/>
    </source>
</evidence>
<gene>
    <name evidence="13" type="ORF">BamMEX5DRAFT_4494</name>
</gene>
<evidence type="ECO:0000256" key="6">
    <source>
        <dbReference type="ARBA" id="ARBA00023145"/>
    </source>
</evidence>
<dbReference type="PANTHER" id="PTHR43199">
    <property type="entry name" value="GLUTATHIONE HYDROLASE"/>
    <property type="match status" value="1"/>
</dbReference>
<dbReference type="NCBIfam" id="TIGR00066">
    <property type="entry name" value="g_glut_trans"/>
    <property type="match status" value="1"/>
</dbReference>
<dbReference type="MEROPS" id="T03.001"/>
<dbReference type="EC" id="2.3.2.2" evidence="11"/>
<dbReference type="Gene3D" id="1.10.246.130">
    <property type="match status" value="1"/>
</dbReference>
<feature type="binding site" evidence="10">
    <location>
        <position position="529"/>
    </location>
    <ligand>
        <name>L-glutamate</name>
        <dbReference type="ChEBI" id="CHEBI:29985"/>
    </ligand>
</feature>
<reference evidence="13 14" key="1">
    <citation type="submission" date="2008-03" db="EMBL/GenBank/DDBJ databases">
        <title>Sequencing of the draft genome and assembly of Burkholderia ambifaria MEX-5.</title>
        <authorList>
            <consortium name="US DOE Joint Genome Institute (JGI-PGF)"/>
            <person name="Copeland A."/>
            <person name="Lucas S."/>
            <person name="Lapidus A."/>
            <person name="Glavina del Rio T."/>
            <person name="Dalin E."/>
            <person name="Tice H."/>
            <person name="Bruce D."/>
            <person name="Goodwin L."/>
            <person name="Pitluck S."/>
            <person name="Larimer F."/>
            <person name="Land M.L."/>
            <person name="Hauser L."/>
            <person name="Tiedje J."/>
            <person name="Richardson P."/>
        </authorList>
    </citation>
    <scope>NUCLEOTIDE SEQUENCE [LARGE SCALE GENOMIC DNA]</scope>
    <source>
        <strain evidence="13 14">MEX-5</strain>
    </source>
</reference>
<evidence type="ECO:0000313" key="13">
    <source>
        <dbReference type="EMBL" id="EDT39715.1"/>
    </source>
</evidence>
<dbReference type="RefSeq" id="WP_006760310.1">
    <property type="nucleotide sequence ID" value="NZ_ABLK01000170.1"/>
</dbReference>
<evidence type="ECO:0000256" key="10">
    <source>
        <dbReference type="PIRSR" id="PIRSR600101-2"/>
    </source>
</evidence>
<evidence type="ECO:0000256" key="11">
    <source>
        <dbReference type="RuleBase" id="RU368036"/>
    </source>
</evidence>
<dbReference type="InterPro" id="IPR051792">
    <property type="entry name" value="GGT_bact"/>
</dbReference>
<comment type="similarity">
    <text evidence="3 11">Belongs to the gamma-glutamyltransferase family.</text>
</comment>
<evidence type="ECO:0000256" key="5">
    <source>
        <dbReference type="ARBA" id="ARBA00022801"/>
    </source>
</evidence>
<dbReference type="PATRIC" id="fig|396597.7.peg.3276"/>
<sequence>MFDRIRPHSRPWTLAAALALALVAFGAGCTSPSVPSGAVVPVAAASGAAVPLPGVHPPELSSGWTNKPGWTSQHAMIAAANPLATQAGYDMLKAGGTAIDAAIATQMVLALVEPQSSGLGGGAFMLYFDGHATQAYDGRETAPAAATDHLFYGPTGQPMRFYESVVGGRSVGTPGVLRMLDAAHRAHGKLPWRRLFQPAIRLAEHGFTISPRLAMLIANDKYLMNDPAARAYFYNTDGTPKAAGTVLKNPALATVLRQVADRGANAFYTGAIARDIVAKVRKHPTNPGLLSLQDLARYKAKVRAPLCTGYRRSVVCGMPPPSSGGLAIAQMLGILEAMPDWQQIGAQKPVRNEVGYEPTPFAAHLFSEAGRLAFADRARYVADPDFAPLPGGSWASLTDKTYLAQRARLIGDNSMGVAQAGTPQGATLALADDRSPELPSTSDIAIVDRYGQALSMTTSVEDAFGSRLMVRGFMLNNQLTDFSFVSSENGRPVANRVQPGKRPRSAMSPELVFDQKTKQVTMIVGSAGGPAIINHVAKTLIGVLDWGMTMQQAIALPNVGSTNGPTQLERGRVSDALVDGLKGRGHDVQVVEMNSGLHGIQRLNVQGQTVWFGGADPRREGNAMGD</sequence>
<evidence type="ECO:0000256" key="7">
    <source>
        <dbReference type="ARBA" id="ARBA00023315"/>
    </source>
</evidence>
<dbReference type="InterPro" id="IPR043137">
    <property type="entry name" value="GGT_ssub_C"/>
</dbReference>
<comment type="subunit">
    <text evidence="11">This enzyme consists of two polypeptide chains, which are synthesized in precursor form from a single polypeptide.</text>
</comment>
<dbReference type="Proteomes" id="UP000004814">
    <property type="component" value="Unassembled WGS sequence"/>
</dbReference>
<dbReference type="GO" id="GO:0036374">
    <property type="term" value="F:glutathione hydrolase activity"/>
    <property type="evidence" value="ECO:0007669"/>
    <property type="project" value="UniProtKB-UniRule"/>
</dbReference>
<dbReference type="Pfam" id="PF01019">
    <property type="entry name" value="G_glu_transpept"/>
    <property type="match status" value="1"/>
</dbReference>
<feature type="binding site" evidence="10">
    <location>
        <position position="481"/>
    </location>
    <ligand>
        <name>L-glutamate</name>
        <dbReference type="ChEBI" id="CHEBI:29985"/>
    </ligand>
</feature>
<dbReference type="UniPathway" id="UPA00204"/>
<keyword evidence="6 11" id="KW-0865">Zymogen</keyword>
<dbReference type="EMBL" id="ABLK01000170">
    <property type="protein sequence ID" value="EDT39715.1"/>
    <property type="molecule type" value="Genomic_DNA"/>
</dbReference>
<evidence type="ECO:0000256" key="3">
    <source>
        <dbReference type="ARBA" id="ARBA00009381"/>
    </source>
</evidence>
<comment type="catalytic activity">
    <reaction evidence="8 11">
        <text>an N-terminal (5-L-glutamyl)-[peptide] + an alpha-amino acid = 5-L-glutamyl amino acid + an N-terminal L-alpha-aminoacyl-[peptide]</text>
        <dbReference type="Rhea" id="RHEA:23904"/>
        <dbReference type="Rhea" id="RHEA-COMP:9780"/>
        <dbReference type="Rhea" id="RHEA-COMP:9795"/>
        <dbReference type="ChEBI" id="CHEBI:77644"/>
        <dbReference type="ChEBI" id="CHEBI:78597"/>
        <dbReference type="ChEBI" id="CHEBI:78599"/>
        <dbReference type="ChEBI" id="CHEBI:78608"/>
        <dbReference type="EC" id="2.3.2.2"/>
    </reaction>
</comment>
<comment type="catalytic activity">
    <reaction evidence="1 11">
        <text>an S-substituted glutathione + H2O = an S-substituted L-cysteinylglycine + L-glutamate</text>
        <dbReference type="Rhea" id="RHEA:59468"/>
        <dbReference type="ChEBI" id="CHEBI:15377"/>
        <dbReference type="ChEBI" id="CHEBI:29985"/>
        <dbReference type="ChEBI" id="CHEBI:90779"/>
        <dbReference type="ChEBI" id="CHEBI:143103"/>
        <dbReference type="EC" id="3.4.19.13"/>
    </reaction>
</comment>
<protein>
    <recommendedName>
        <fullName evidence="11">Glutathione hydrolase proenzyme</fullName>
        <ecNumber evidence="11">2.3.2.2</ecNumber>
        <ecNumber evidence="11">3.4.19.13</ecNumber>
    </recommendedName>
    <component>
        <recommendedName>
            <fullName evidence="11">Glutathione hydrolase large chain</fullName>
        </recommendedName>
    </component>
    <component>
        <recommendedName>
            <fullName evidence="11">Glutathione hydrolase small chain</fullName>
        </recommendedName>
    </component>
</protein>
<dbReference type="Gene3D" id="3.60.20.40">
    <property type="match status" value="1"/>
</dbReference>
<keyword evidence="4 11" id="KW-0808">Transferase</keyword>
<dbReference type="GO" id="GO:0006751">
    <property type="term" value="P:glutathione catabolic process"/>
    <property type="evidence" value="ECO:0007669"/>
    <property type="project" value="UniProtKB-UniRule"/>
</dbReference>
<evidence type="ECO:0000256" key="8">
    <source>
        <dbReference type="ARBA" id="ARBA00047417"/>
    </source>
</evidence>
<comment type="caution">
    <text evidence="13">The sequence shown here is derived from an EMBL/GenBank/DDBJ whole genome shotgun (WGS) entry which is preliminary data.</text>
</comment>
<dbReference type="GO" id="GO:0006750">
    <property type="term" value="P:glutathione biosynthetic process"/>
    <property type="evidence" value="ECO:0007669"/>
    <property type="project" value="UniProtKB-KW"/>
</dbReference>
<keyword evidence="5 11" id="KW-0378">Hydrolase</keyword>
<evidence type="ECO:0000256" key="4">
    <source>
        <dbReference type="ARBA" id="ARBA00022679"/>
    </source>
</evidence>
<keyword evidence="11" id="KW-0317">Glutathione biosynthesis</keyword>
<dbReference type="GO" id="GO:0103068">
    <property type="term" value="F:leukotriene C4 gamma-glutamyl transferase activity"/>
    <property type="evidence" value="ECO:0007669"/>
    <property type="project" value="UniProtKB-EC"/>
</dbReference>
<dbReference type="EC" id="3.4.19.13" evidence="11"/>
<dbReference type="PRINTS" id="PR01210">
    <property type="entry name" value="GGTRANSPTASE"/>
</dbReference>
<keyword evidence="7 11" id="KW-0012">Acyltransferase</keyword>
<evidence type="ECO:0000313" key="14">
    <source>
        <dbReference type="Proteomes" id="UP000004814"/>
    </source>
</evidence>
<comment type="PTM">
    <text evidence="11">Cleaved by autocatalysis into a large and a small subunit.</text>
</comment>
<dbReference type="InterPro" id="IPR029055">
    <property type="entry name" value="Ntn_hydrolases_N"/>
</dbReference>